<dbReference type="AlphaFoldDB" id="A0A1T4R9G1"/>
<dbReference type="RefSeq" id="WP_078695017.1">
    <property type="nucleotide sequence ID" value="NZ_FUWX01000050.1"/>
</dbReference>
<protein>
    <submittedName>
        <fullName evidence="1">Initiator Replication protein</fullName>
    </submittedName>
</protein>
<dbReference type="EMBL" id="FUWX01000050">
    <property type="protein sequence ID" value="SKA12603.1"/>
    <property type="molecule type" value="Genomic_DNA"/>
</dbReference>
<evidence type="ECO:0000313" key="1">
    <source>
        <dbReference type="EMBL" id="SKA12603.1"/>
    </source>
</evidence>
<dbReference type="Proteomes" id="UP000191153">
    <property type="component" value="Unassembled WGS sequence"/>
</dbReference>
<dbReference type="InterPro" id="IPR036390">
    <property type="entry name" value="WH_DNA-bd_sf"/>
</dbReference>
<reference evidence="1 2" key="1">
    <citation type="submission" date="2017-02" db="EMBL/GenBank/DDBJ databases">
        <authorList>
            <person name="Peterson S.W."/>
        </authorList>
    </citation>
    <scope>NUCLEOTIDE SEQUENCE [LARGE SCALE GENOMIC DNA]</scope>
    <source>
        <strain evidence="1 2">ATCC 700028</strain>
    </source>
</reference>
<gene>
    <name evidence="1" type="ORF">SAMN02745174_02626</name>
</gene>
<dbReference type="InterPro" id="IPR036388">
    <property type="entry name" value="WH-like_DNA-bd_sf"/>
</dbReference>
<organism evidence="1 2">
    <name type="scientific">Cetobacterium ceti</name>
    <dbReference type="NCBI Taxonomy" id="180163"/>
    <lineage>
        <taxon>Bacteria</taxon>
        <taxon>Fusobacteriati</taxon>
        <taxon>Fusobacteriota</taxon>
        <taxon>Fusobacteriia</taxon>
        <taxon>Fusobacteriales</taxon>
        <taxon>Fusobacteriaceae</taxon>
        <taxon>Cetobacterium</taxon>
    </lineage>
</organism>
<accession>A0A1T4R9G1</accession>
<proteinExistence type="predicted"/>
<dbReference type="OrthoDB" id="82218at2"/>
<name>A0A1T4R9G1_9FUSO</name>
<dbReference type="Gene3D" id="1.10.10.10">
    <property type="entry name" value="Winged helix-like DNA-binding domain superfamily/Winged helix DNA-binding domain"/>
    <property type="match status" value="1"/>
</dbReference>
<dbReference type="Pfam" id="PF21205">
    <property type="entry name" value="Rep3_C"/>
    <property type="match status" value="1"/>
</dbReference>
<evidence type="ECO:0000313" key="2">
    <source>
        <dbReference type="Proteomes" id="UP000191153"/>
    </source>
</evidence>
<sequence length="386" mass="45526">MKTFKDLILFKPNQLIEITGAPLTNQGILAYDFILHKLQQENTDNIIISATEIMDAINGNRNFQDLYLYLDSLQKIRIESKDSKGKLWGAFNLLSEYKKLENGIFVAIPPSIYKALETKEKTKDSLYYTTIKLLEKRIFKCLYSLIFYDFFKKYENINIPTLTVENIRQITGTIEKYKEYKIFKAHVLKKALIEINKFETKFEYSFEEKKIGRKVNEIKFIRTEKGIDDVTPENKISEKLLKAIEKARKNRYINESYSQKAMEKIFQKYEEKDIIKALKELYKYNSEIKSFSKILTAKIEDIKNSKMDKIKENQGHILGQEKIETAFKNNFTEPKKSDLDIEKEKISNLIRNSDLPTNKRMNLWSELAKIQNLKDLETFKNTLEKN</sequence>
<keyword evidence="2" id="KW-1185">Reference proteome</keyword>
<dbReference type="SUPFAM" id="SSF46785">
    <property type="entry name" value="Winged helix' DNA-binding domain"/>
    <property type="match status" value="1"/>
</dbReference>